<dbReference type="Proteomes" id="UP000001418">
    <property type="component" value="Chromosome"/>
</dbReference>
<name>D3DEL2_MYCGA</name>
<proteinExistence type="predicted"/>
<protein>
    <submittedName>
        <fullName evidence="2">Uncharacterized protein</fullName>
    </submittedName>
</protein>
<dbReference type="HOGENOM" id="CLU_3120041_0_0_14"/>
<evidence type="ECO:0000313" key="2">
    <source>
        <dbReference type="EMBL" id="ADB96893.1"/>
    </source>
</evidence>
<keyword evidence="1" id="KW-1133">Transmembrane helix</keyword>
<evidence type="ECO:0000313" key="3">
    <source>
        <dbReference type="Proteomes" id="UP000001418"/>
    </source>
</evidence>
<gene>
    <name evidence="2" type="ORF">MGA_1354</name>
</gene>
<dbReference type="KEGG" id="mga:MGA_1354"/>
<keyword evidence="1" id="KW-0812">Transmembrane</keyword>
<evidence type="ECO:0000256" key="1">
    <source>
        <dbReference type="SAM" id="Phobius"/>
    </source>
</evidence>
<organism evidence="2 3">
    <name type="scientific">Mycoplasmoides gallisepticum (strain R(low / passage 15 / clone 2))</name>
    <name type="common">Mycoplasma gallisepticum</name>
    <dbReference type="NCBI Taxonomy" id="710127"/>
    <lineage>
        <taxon>Bacteria</taxon>
        <taxon>Bacillati</taxon>
        <taxon>Mycoplasmatota</taxon>
        <taxon>Mycoplasmoidales</taxon>
        <taxon>Mycoplasmoidaceae</taxon>
        <taxon>Mycoplasmoides</taxon>
    </lineage>
</organism>
<dbReference type="EMBL" id="AE015450">
    <property type="protein sequence ID" value="ADB96893.1"/>
    <property type="molecule type" value="Genomic_DNA"/>
</dbReference>
<keyword evidence="1" id="KW-0472">Membrane</keyword>
<reference evidence="2 3" key="1">
    <citation type="journal article" date="2003" name="Microbiology">
        <title>The complete genome sequence of the avian pathogen Mycoplasma gallisepticum strain R(low).</title>
        <authorList>
            <person name="Papazisi L."/>
            <person name="Gorton T.S."/>
            <person name="Kutish G."/>
            <person name="Markham P.F."/>
            <person name="Browning G.F."/>
            <person name="Nguyen D.K."/>
            <person name="Swartzell S."/>
            <person name="Madan A."/>
            <person name="Mahairas G."/>
            <person name="Geary S.J."/>
        </authorList>
    </citation>
    <scope>NUCLEOTIDE SEQUENCE [LARGE SCALE GENOMIC DNA]</scope>
    <source>
        <strain evidence="3">R(low / passage 15 / clone 2)</strain>
    </source>
</reference>
<feature type="transmembrane region" description="Helical" evidence="1">
    <location>
        <begin position="6"/>
        <end position="36"/>
    </location>
</feature>
<dbReference type="AlphaFoldDB" id="D3DEL2"/>
<accession>D3DEL2</accession>
<keyword evidence="3" id="KW-1185">Reference proteome</keyword>
<sequence>MIRHGLSLIIISSNTLIILILKTIKQVISFIYICIYKDMFVFGKRKNFIN</sequence>